<reference evidence="3" key="1">
    <citation type="submission" date="2018-10" db="EMBL/GenBank/DDBJ databases">
        <authorList>
            <person name="Peiro R."/>
            <person name="Begona"/>
            <person name="Cbmso G."/>
            <person name="Lopez M."/>
            <person name="Gonzalez S."/>
            <person name="Sacristan E."/>
            <person name="Castillo E."/>
        </authorList>
    </citation>
    <scope>NUCLEOTIDE SEQUENCE [LARGE SCALE GENOMIC DNA]</scope>
</reference>
<keyword evidence="1" id="KW-0472">Membrane</keyword>
<sequence length="64" mass="6479">MSRLESAIFTAAGIVLVLGGLAWSGWVAGHRGHTNVAAALLVIVGAVADHTAPRCLTPSRPFGG</sequence>
<feature type="transmembrane region" description="Helical" evidence="1">
    <location>
        <begin position="7"/>
        <end position="26"/>
    </location>
</feature>
<name>A0A3S4FA12_9BRAD</name>
<organism evidence="2 3">
    <name type="scientific">Rhodoplanes serenus</name>
    <dbReference type="NCBI Taxonomy" id="200615"/>
    <lineage>
        <taxon>Bacteria</taxon>
        <taxon>Pseudomonadati</taxon>
        <taxon>Pseudomonadota</taxon>
        <taxon>Alphaproteobacteria</taxon>
        <taxon>Hyphomicrobiales</taxon>
        <taxon>Nitrobacteraceae</taxon>
        <taxon>Rhodoplanes</taxon>
    </lineage>
</organism>
<dbReference type="Proteomes" id="UP000289200">
    <property type="component" value="Unassembled WGS sequence"/>
</dbReference>
<keyword evidence="3" id="KW-1185">Reference proteome</keyword>
<evidence type="ECO:0000256" key="1">
    <source>
        <dbReference type="SAM" id="Phobius"/>
    </source>
</evidence>
<proteinExistence type="predicted"/>
<keyword evidence="1" id="KW-0812">Transmembrane</keyword>
<evidence type="ECO:0000313" key="2">
    <source>
        <dbReference type="EMBL" id="VCU06963.1"/>
    </source>
</evidence>
<accession>A0A3S4FA12</accession>
<protein>
    <submittedName>
        <fullName evidence="2">Uncharacterized protein</fullName>
    </submittedName>
</protein>
<dbReference type="RefSeq" id="WP_129607168.1">
    <property type="nucleotide sequence ID" value="NZ_UWOC01000004.1"/>
</dbReference>
<dbReference type="EMBL" id="UWOC01000004">
    <property type="protein sequence ID" value="VCU06963.1"/>
    <property type="molecule type" value="Genomic_DNA"/>
</dbReference>
<keyword evidence="1" id="KW-1133">Transmembrane helix</keyword>
<evidence type="ECO:0000313" key="3">
    <source>
        <dbReference type="Proteomes" id="UP000289200"/>
    </source>
</evidence>
<gene>
    <name evidence="2" type="ORF">RHODGE_RHODGE_00053</name>
</gene>
<comment type="caution">
    <text evidence="2">The sequence shown here is derived from an EMBL/GenBank/DDBJ whole genome shotgun (WGS) entry which is preliminary data.</text>
</comment>
<dbReference type="AlphaFoldDB" id="A0A3S4FA12"/>